<evidence type="ECO:0000313" key="1">
    <source>
        <dbReference type="EMBL" id="NEN50913.1"/>
    </source>
</evidence>
<comment type="caution">
    <text evidence="1">The sequence shown here is derived from an EMBL/GenBank/DDBJ whole genome shotgun (WGS) entry which is preliminary data.</text>
</comment>
<reference evidence="1 2" key="1">
    <citation type="submission" date="2020-02" db="EMBL/GenBank/DDBJ databases">
        <title>The WGS of Modestobacter muralis DSM 100205.</title>
        <authorList>
            <person name="Jiang Z."/>
        </authorList>
    </citation>
    <scope>NUCLEOTIDE SEQUENCE [LARGE SCALE GENOMIC DNA]</scope>
    <source>
        <strain evidence="1 2">DSM 100205</strain>
    </source>
</reference>
<evidence type="ECO:0000313" key="2">
    <source>
        <dbReference type="Proteomes" id="UP000471152"/>
    </source>
</evidence>
<dbReference type="Proteomes" id="UP000471152">
    <property type="component" value="Unassembled WGS sequence"/>
</dbReference>
<dbReference type="RefSeq" id="WP_163610607.1">
    <property type="nucleotide sequence ID" value="NZ_JAAGWB010000016.1"/>
</dbReference>
<name>A0A6P0H6Z5_9ACTN</name>
<accession>A0A6P0H6Z5</accession>
<dbReference type="EMBL" id="JAAGWB010000016">
    <property type="protein sequence ID" value="NEN50913.1"/>
    <property type="molecule type" value="Genomic_DNA"/>
</dbReference>
<sequence>MSVPPGLASGLPVPVLGAVSWVESAPPPPVVVLVPASAPADWWPKTEPATS</sequence>
<protein>
    <submittedName>
        <fullName evidence="1">Uncharacterized protein</fullName>
    </submittedName>
</protein>
<proteinExistence type="predicted"/>
<dbReference type="AlphaFoldDB" id="A0A6P0H6Z5"/>
<gene>
    <name evidence="1" type="ORF">G3R41_08150</name>
</gene>
<organism evidence="1 2">
    <name type="scientific">Modestobacter muralis</name>
    <dbReference type="NCBI Taxonomy" id="1608614"/>
    <lineage>
        <taxon>Bacteria</taxon>
        <taxon>Bacillati</taxon>
        <taxon>Actinomycetota</taxon>
        <taxon>Actinomycetes</taxon>
        <taxon>Geodermatophilales</taxon>
        <taxon>Geodermatophilaceae</taxon>
        <taxon>Modestobacter</taxon>
    </lineage>
</organism>